<evidence type="ECO:0000259" key="6">
    <source>
        <dbReference type="PROSITE" id="PS50109"/>
    </source>
</evidence>
<feature type="modified residue" description="4-aspartylphosphate" evidence="4">
    <location>
        <position position="60"/>
    </location>
</feature>
<dbReference type="SMART" id="SM00388">
    <property type="entry name" value="HisKA"/>
    <property type="match status" value="1"/>
</dbReference>
<sequence length="397" mass="45024">MPRDGKKKKSTLLVIDDERVILDLTSIILRNRGYQVLTASDATTGLALVEESRPQLVLLDYMMPGTDGLTLLRQIRSTYPDTYVIMFTGKGSEEIAVELMKAGASDYILKPFNNQNLADRIDGVLRVREVELHNRELLAERERLIAEIEHWNRDLEARVQEKSEALQRAQVEIVQSEKLATLGYLAAGMAHEIRNPLNSISLFVQLIRSGLEEHEQQEYIEKILNEVDRIDGILRKLLDAARRPKYEISDVQIDRLVDQVLEMFRPQIDLQGIRVVREFRTIPDALKADPSEIEQIFTNLFLNSIHEMPANGTLTVQLDCDDQDVIIRVRDTGKGIPKKHLPNIFDPFFTTKSKGTGMGLSVVLRIVKNYKGKIEVEQSGSHGTTFCIRLPRVGVAS</sequence>
<dbReference type="InterPro" id="IPR003661">
    <property type="entry name" value="HisK_dim/P_dom"/>
</dbReference>
<evidence type="ECO:0000256" key="2">
    <source>
        <dbReference type="ARBA" id="ARBA00012438"/>
    </source>
</evidence>
<dbReference type="InterPro" id="IPR036890">
    <property type="entry name" value="HATPase_C_sf"/>
</dbReference>
<dbReference type="CDD" id="cd00082">
    <property type="entry name" value="HisKA"/>
    <property type="match status" value="1"/>
</dbReference>
<keyword evidence="8" id="KW-0808">Transferase</keyword>
<dbReference type="AlphaFoldDB" id="A0A562V935"/>
<evidence type="ECO:0000256" key="3">
    <source>
        <dbReference type="ARBA" id="ARBA00022553"/>
    </source>
</evidence>
<evidence type="ECO:0000256" key="4">
    <source>
        <dbReference type="PROSITE-ProRule" id="PRU00169"/>
    </source>
</evidence>
<dbReference type="OrthoDB" id="9805967at2"/>
<keyword evidence="9" id="KW-1185">Reference proteome</keyword>
<dbReference type="PANTHER" id="PTHR43547">
    <property type="entry name" value="TWO-COMPONENT HISTIDINE KINASE"/>
    <property type="match status" value="1"/>
</dbReference>
<feature type="domain" description="Response regulatory" evidence="7">
    <location>
        <begin position="11"/>
        <end position="125"/>
    </location>
</feature>
<keyword evidence="8" id="KW-0418">Kinase</keyword>
<proteinExistence type="predicted"/>
<dbReference type="Gene3D" id="1.10.287.130">
    <property type="match status" value="1"/>
</dbReference>
<reference evidence="8 9" key="1">
    <citation type="submission" date="2019-07" db="EMBL/GenBank/DDBJ databases">
        <title>Genomic Encyclopedia of Archaeal and Bacterial Type Strains, Phase II (KMG-II): from individual species to whole genera.</title>
        <authorList>
            <person name="Goeker M."/>
        </authorList>
    </citation>
    <scope>NUCLEOTIDE SEQUENCE [LARGE SCALE GENOMIC DNA]</scope>
    <source>
        <strain evidence="8 9">ATCC BAA-1139</strain>
    </source>
</reference>
<organism evidence="8 9">
    <name type="scientific">Geobacter argillaceus</name>
    <dbReference type="NCBI Taxonomy" id="345631"/>
    <lineage>
        <taxon>Bacteria</taxon>
        <taxon>Pseudomonadati</taxon>
        <taxon>Thermodesulfobacteriota</taxon>
        <taxon>Desulfuromonadia</taxon>
        <taxon>Geobacterales</taxon>
        <taxon>Geobacteraceae</taxon>
        <taxon>Geobacter</taxon>
    </lineage>
</organism>
<dbReference type="Gene3D" id="3.30.565.10">
    <property type="entry name" value="Histidine kinase-like ATPase, C-terminal domain"/>
    <property type="match status" value="1"/>
</dbReference>
<keyword evidence="5" id="KW-0175">Coiled coil</keyword>
<dbReference type="Pfam" id="PF02518">
    <property type="entry name" value="HATPase_c"/>
    <property type="match status" value="1"/>
</dbReference>
<dbReference type="PRINTS" id="PR00344">
    <property type="entry name" value="BCTRLSENSOR"/>
</dbReference>
<dbReference type="GO" id="GO:0000155">
    <property type="term" value="F:phosphorelay sensor kinase activity"/>
    <property type="evidence" value="ECO:0007669"/>
    <property type="project" value="InterPro"/>
</dbReference>
<dbReference type="PROSITE" id="PS50109">
    <property type="entry name" value="HIS_KIN"/>
    <property type="match status" value="1"/>
</dbReference>
<feature type="domain" description="Histidine kinase" evidence="6">
    <location>
        <begin position="188"/>
        <end position="394"/>
    </location>
</feature>
<gene>
    <name evidence="8" type="ORF">JN12_03438</name>
</gene>
<dbReference type="SUPFAM" id="SSF52172">
    <property type="entry name" value="CheY-like"/>
    <property type="match status" value="1"/>
</dbReference>
<keyword evidence="3 4" id="KW-0597">Phosphoprotein</keyword>
<dbReference type="InterPro" id="IPR004358">
    <property type="entry name" value="Sig_transdc_His_kin-like_C"/>
</dbReference>
<dbReference type="CDD" id="cd00156">
    <property type="entry name" value="REC"/>
    <property type="match status" value="1"/>
</dbReference>
<dbReference type="Pfam" id="PF00512">
    <property type="entry name" value="HisKA"/>
    <property type="match status" value="1"/>
</dbReference>
<dbReference type="EC" id="2.7.13.3" evidence="2"/>
<dbReference type="SMART" id="SM00387">
    <property type="entry name" value="HATPase_c"/>
    <property type="match status" value="1"/>
</dbReference>
<evidence type="ECO:0000313" key="8">
    <source>
        <dbReference type="EMBL" id="TWJ14352.1"/>
    </source>
</evidence>
<dbReference type="Pfam" id="PF00072">
    <property type="entry name" value="Response_reg"/>
    <property type="match status" value="1"/>
</dbReference>
<evidence type="ECO:0000256" key="1">
    <source>
        <dbReference type="ARBA" id="ARBA00000085"/>
    </source>
</evidence>
<dbReference type="SUPFAM" id="SSF55874">
    <property type="entry name" value="ATPase domain of HSP90 chaperone/DNA topoisomerase II/histidine kinase"/>
    <property type="match status" value="1"/>
</dbReference>
<dbReference type="Gene3D" id="3.40.50.2300">
    <property type="match status" value="1"/>
</dbReference>
<comment type="caution">
    <text evidence="8">The sequence shown here is derived from an EMBL/GenBank/DDBJ whole genome shotgun (WGS) entry which is preliminary data.</text>
</comment>
<protein>
    <recommendedName>
        <fullName evidence="2">histidine kinase</fullName>
        <ecNumber evidence="2">2.7.13.3</ecNumber>
    </recommendedName>
</protein>
<evidence type="ECO:0000259" key="7">
    <source>
        <dbReference type="PROSITE" id="PS50110"/>
    </source>
</evidence>
<name>A0A562V935_9BACT</name>
<dbReference type="RefSeq" id="WP_145025032.1">
    <property type="nucleotide sequence ID" value="NZ_VLLN01000028.1"/>
</dbReference>
<accession>A0A562V935</accession>
<dbReference type="InterPro" id="IPR036097">
    <property type="entry name" value="HisK_dim/P_sf"/>
</dbReference>
<feature type="coiled-coil region" evidence="5">
    <location>
        <begin position="127"/>
        <end position="179"/>
    </location>
</feature>
<dbReference type="PANTHER" id="PTHR43547:SF2">
    <property type="entry name" value="HYBRID SIGNAL TRANSDUCTION HISTIDINE KINASE C"/>
    <property type="match status" value="1"/>
</dbReference>
<evidence type="ECO:0000256" key="5">
    <source>
        <dbReference type="SAM" id="Coils"/>
    </source>
</evidence>
<dbReference type="InterPro" id="IPR011006">
    <property type="entry name" value="CheY-like_superfamily"/>
</dbReference>
<dbReference type="SUPFAM" id="SSF47384">
    <property type="entry name" value="Homodimeric domain of signal transducing histidine kinase"/>
    <property type="match status" value="1"/>
</dbReference>
<dbReference type="InterPro" id="IPR003594">
    <property type="entry name" value="HATPase_dom"/>
</dbReference>
<dbReference type="InterPro" id="IPR001789">
    <property type="entry name" value="Sig_transdc_resp-reg_receiver"/>
</dbReference>
<comment type="catalytic activity">
    <reaction evidence="1">
        <text>ATP + protein L-histidine = ADP + protein N-phospho-L-histidine.</text>
        <dbReference type="EC" id="2.7.13.3"/>
    </reaction>
</comment>
<dbReference type="PROSITE" id="PS50110">
    <property type="entry name" value="RESPONSE_REGULATORY"/>
    <property type="match status" value="1"/>
</dbReference>
<dbReference type="SMART" id="SM00448">
    <property type="entry name" value="REC"/>
    <property type="match status" value="1"/>
</dbReference>
<dbReference type="Proteomes" id="UP000319449">
    <property type="component" value="Unassembled WGS sequence"/>
</dbReference>
<dbReference type="InterPro" id="IPR005467">
    <property type="entry name" value="His_kinase_dom"/>
</dbReference>
<evidence type="ECO:0000313" key="9">
    <source>
        <dbReference type="Proteomes" id="UP000319449"/>
    </source>
</evidence>
<dbReference type="EMBL" id="VLLN01000028">
    <property type="protein sequence ID" value="TWJ14352.1"/>
    <property type="molecule type" value="Genomic_DNA"/>
</dbReference>